<dbReference type="AlphaFoldDB" id="A0A2X0XHN7"/>
<evidence type="ECO:0000313" key="1">
    <source>
        <dbReference type="EMBL" id="SPT98665.1"/>
    </source>
</evidence>
<dbReference type="RefSeq" id="WP_112117082.1">
    <property type="nucleotide sequence ID" value="NZ_UAQE01000001.1"/>
</dbReference>
<dbReference type="EMBL" id="UAQE01000001">
    <property type="protein sequence ID" value="SPT98665.1"/>
    <property type="molecule type" value="Genomic_DNA"/>
</dbReference>
<reference evidence="1 2" key="1">
    <citation type="submission" date="2018-06" db="EMBL/GenBank/DDBJ databases">
        <authorList>
            <consortium name="Pathogen Informatics"/>
            <person name="Doyle S."/>
        </authorList>
    </citation>
    <scope>NUCLEOTIDE SEQUENCE [LARGE SCALE GENOMIC DNA]</scope>
    <source>
        <strain evidence="1 2">NCTC7582</strain>
    </source>
</reference>
<dbReference type="Proteomes" id="UP000251431">
    <property type="component" value="Unassembled WGS sequence"/>
</dbReference>
<accession>A0A2X0XHN7</accession>
<evidence type="ECO:0000313" key="2">
    <source>
        <dbReference type="Proteomes" id="UP000251431"/>
    </source>
</evidence>
<protein>
    <submittedName>
        <fullName evidence="1">Uncharacterized protein</fullName>
    </submittedName>
</protein>
<proteinExistence type="predicted"/>
<sequence>MLDQQIPNIPWRQLTTPYGRGTAIPKLIEQEQYTQLAELIEHQGTLWQVTPWVLLVLLKKLTRKKLEVVSLQEVQLYLAVAHAITKDYLDPVNTVKNMQELLDVNYLWIENEDNDEQEWEKETPKGYEEQAFVGYYYYSYMLLQEAVPIFSTITARNNEAAECLAELLTLLRNPTIK</sequence>
<gene>
    <name evidence="1" type="ORF">NCTC7582_01819</name>
</gene>
<name>A0A2X0XHN7_9BACI</name>
<organism evidence="1 2">
    <name type="scientific">Lysinibacillus capsici</name>
    <dbReference type="NCBI Taxonomy" id="2115968"/>
    <lineage>
        <taxon>Bacteria</taxon>
        <taxon>Bacillati</taxon>
        <taxon>Bacillota</taxon>
        <taxon>Bacilli</taxon>
        <taxon>Bacillales</taxon>
        <taxon>Bacillaceae</taxon>
        <taxon>Lysinibacillus</taxon>
    </lineage>
</organism>